<sequence length="154" mass="17846">MEIDHYAVLGLQSGEEGVKLSQADIKKAYRNKSLELHPDKRPNDPNANINFQKLQSSYDILRDETERKRFDDRVQRLRQSSDDKEICRKQIKESLAKLIRTTINYFARDSGNLTQEDAEILAEATMATVTFIWKAFPICITTGKKFYKLFVLSI</sequence>
<dbReference type="AlphaFoldDB" id="A0A4Y7INY3"/>
<evidence type="ECO:0000259" key="1">
    <source>
        <dbReference type="PROSITE" id="PS50076"/>
    </source>
</evidence>
<name>A0A4Y7INY3_PAPSO</name>
<dbReference type="PROSITE" id="PS00636">
    <property type="entry name" value="DNAJ_1"/>
    <property type="match status" value="1"/>
</dbReference>
<organism evidence="2 3">
    <name type="scientific">Papaver somniferum</name>
    <name type="common">Opium poppy</name>
    <dbReference type="NCBI Taxonomy" id="3469"/>
    <lineage>
        <taxon>Eukaryota</taxon>
        <taxon>Viridiplantae</taxon>
        <taxon>Streptophyta</taxon>
        <taxon>Embryophyta</taxon>
        <taxon>Tracheophyta</taxon>
        <taxon>Spermatophyta</taxon>
        <taxon>Magnoliopsida</taxon>
        <taxon>Ranunculales</taxon>
        <taxon>Papaveraceae</taxon>
        <taxon>Papaveroideae</taxon>
        <taxon>Papaver</taxon>
    </lineage>
</organism>
<dbReference type="PANTHER" id="PTHR45098:SF1">
    <property type="entry name" value="DNAJ DOMAIN CONTAINING PROTEIN, EXPRESSED"/>
    <property type="match status" value="1"/>
</dbReference>
<dbReference type="STRING" id="3469.A0A4Y7INY3"/>
<gene>
    <name evidence="2" type="ORF">C5167_017859</name>
</gene>
<dbReference type="OrthoDB" id="10250354at2759"/>
<dbReference type="InterPro" id="IPR018253">
    <property type="entry name" value="DnaJ_domain_CS"/>
</dbReference>
<dbReference type="InterPro" id="IPR036869">
    <property type="entry name" value="J_dom_sf"/>
</dbReference>
<protein>
    <recommendedName>
        <fullName evidence="1">J domain-containing protein</fullName>
    </recommendedName>
</protein>
<dbReference type="PROSITE" id="PS50076">
    <property type="entry name" value="DNAJ_2"/>
    <property type="match status" value="1"/>
</dbReference>
<evidence type="ECO:0000313" key="2">
    <source>
        <dbReference type="EMBL" id="RZC49431.1"/>
    </source>
</evidence>
<dbReference type="CDD" id="cd06257">
    <property type="entry name" value="DnaJ"/>
    <property type="match status" value="1"/>
</dbReference>
<feature type="domain" description="J" evidence="1">
    <location>
        <begin position="4"/>
        <end position="74"/>
    </location>
</feature>
<reference evidence="2 3" key="1">
    <citation type="journal article" date="2018" name="Science">
        <title>The opium poppy genome and morphinan production.</title>
        <authorList>
            <person name="Guo L."/>
            <person name="Winzer T."/>
            <person name="Yang X."/>
            <person name="Li Y."/>
            <person name="Ning Z."/>
            <person name="He Z."/>
            <person name="Teodor R."/>
            <person name="Lu Y."/>
            <person name="Bowser T.A."/>
            <person name="Graham I.A."/>
            <person name="Ye K."/>
        </authorList>
    </citation>
    <scope>NUCLEOTIDE SEQUENCE [LARGE SCALE GENOMIC DNA]</scope>
    <source>
        <strain evidence="3">cv. HN1</strain>
        <tissue evidence="2">Leaves</tissue>
    </source>
</reference>
<dbReference type="SUPFAM" id="SSF46565">
    <property type="entry name" value="Chaperone J-domain"/>
    <property type="match status" value="1"/>
</dbReference>
<dbReference type="Pfam" id="PF00226">
    <property type="entry name" value="DnaJ"/>
    <property type="match status" value="1"/>
</dbReference>
<dbReference type="InterPro" id="IPR001623">
    <property type="entry name" value="DnaJ_domain"/>
</dbReference>
<dbReference type="Proteomes" id="UP000316621">
    <property type="component" value="Chromosome 2"/>
</dbReference>
<dbReference type="Gene3D" id="1.10.287.110">
    <property type="entry name" value="DnaJ domain"/>
    <property type="match status" value="1"/>
</dbReference>
<dbReference type="SMART" id="SM00271">
    <property type="entry name" value="DnaJ"/>
    <property type="match status" value="1"/>
</dbReference>
<evidence type="ECO:0000313" key="3">
    <source>
        <dbReference type="Proteomes" id="UP000316621"/>
    </source>
</evidence>
<dbReference type="PANTHER" id="PTHR45098">
    <property type="entry name" value="DNAJ DOMAIN CONTAINING PROTEIN, EXPRESSED"/>
    <property type="match status" value="1"/>
</dbReference>
<accession>A0A4Y7INY3</accession>
<dbReference type="Gramene" id="RZC49431">
    <property type="protein sequence ID" value="RZC49431"/>
    <property type="gene ID" value="C5167_017859"/>
</dbReference>
<dbReference type="EMBL" id="CM010716">
    <property type="protein sequence ID" value="RZC49431.1"/>
    <property type="molecule type" value="Genomic_DNA"/>
</dbReference>
<keyword evidence="3" id="KW-1185">Reference proteome</keyword>
<dbReference type="PRINTS" id="PR00625">
    <property type="entry name" value="JDOMAIN"/>
</dbReference>
<proteinExistence type="predicted"/>